<feature type="region of interest" description="Disordered" evidence="1">
    <location>
        <begin position="1"/>
        <end position="23"/>
    </location>
</feature>
<sequence length="216" mass="24208">MEIPLPNTPQASRPGTPEDSGPTFENCRKLQELTTIIDLYSTTLESTHLLLKGVIQSGIKDPNNPIIRKETSYMELTNERLQQAVSEYGSLPLRQSQLQTSCLKYPSKNNSPDPFPPNTSSDKTKGKRRRIYFPPLRKSTKTTLSNSKPEINFKVNLSNKFNALENEVPETPVETIMQSPKRTSPTSSATTDTPKLPPPTMLQITDDLKTHLKTLN</sequence>
<reference evidence="2" key="1">
    <citation type="submission" date="2020-08" db="EMBL/GenBank/DDBJ databases">
        <title>Multicomponent nature underlies the extraordinary mechanical properties of spider dragline silk.</title>
        <authorList>
            <person name="Kono N."/>
            <person name="Nakamura H."/>
            <person name="Mori M."/>
            <person name="Yoshida Y."/>
            <person name="Ohtoshi R."/>
            <person name="Malay A.D."/>
            <person name="Moran D.A.P."/>
            <person name="Tomita M."/>
            <person name="Numata K."/>
            <person name="Arakawa K."/>
        </authorList>
    </citation>
    <scope>NUCLEOTIDE SEQUENCE</scope>
</reference>
<dbReference type="EMBL" id="BMAU01021230">
    <property type="protein sequence ID" value="GFY01788.1"/>
    <property type="molecule type" value="Genomic_DNA"/>
</dbReference>
<feature type="region of interest" description="Disordered" evidence="1">
    <location>
        <begin position="172"/>
        <end position="200"/>
    </location>
</feature>
<keyword evidence="3" id="KW-1185">Reference proteome</keyword>
<gene>
    <name evidence="2" type="ORF">TNCV_1467801</name>
</gene>
<protein>
    <submittedName>
        <fullName evidence="2">Uncharacterized protein</fullName>
    </submittedName>
</protein>
<proteinExistence type="predicted"/>
<name>A0A8X6S7A7_TRICX</name>
<evidence type="ECO:0000313" key="2">
    <source>
        <dbReference type="EMBL" id="GFY01788.1"/>
    </source>
</evidence>
<organism evidence="2 3">
    <name type="scientific">Trichonephila clavipes</name>
    <name type="common">Golden silk orbweaver</name>
    <name type="synonym">Nephila clavipes</name>
    <dbReference type="NCBI Taxonomy" id="2585209"/>
    <lineage>
        <taxon>Eukaryota</taxon>
        <taxon>Metazoa</taxon>
        <taxon>Ecdysozoa</taxon>
        <taxon>Arthropoda</taxon>
        <taxon>Chelicerata</taxon>
        <taxon>Arachnida</taxon>
        <taxon>Araneae</taxon>
        <taxon>Araneomorphae</taxon>
        <taxon>Entelegynae</taxon>
        <taxon>Araneoidea</taxon>
        <taxon>Nephilidae</taxon>
        <taxon>Trichonephila</taxon>
    </lineage>
</organism>
<feature type="compositionally biased region" description="Low complexity" evidence="1">
    <location>
        <begin position="183"/>
        <end position="194"/>
    </location>
</feature>
<comment type="caution">
    <text evidence="2">The sequence shown here is derived from an EMBL/GenBank/DDBJ whole genome shotgun (WGS) entry which is preliminary data.</text>
</comment>
<feature type="compositionally biased region" description="Polar residues" evidence="1">
    <location>
        <begin position="103"/>
        <end position="112"/>
    </location>
</feature>
<evidence type="ECO:0000256" key="1">
    <source>
        <dbReference type="SAM" id="MobiDB-lite"/>
    </source>
</evidence>
<accession>A0A8X6S7A7</accession>
<evidence type="ECO:0000313" key="3">
    <source>
        <dbReference type="Proteomes" id="UP000887159"/>
    </source>
</evidence>
<dbReference type="Proteomes" id="UP000887159">
    <property type="component" value="Unassembled WGS sequence"/>
</dbReference>
<dbReference type="AlphaFoldDB" id="A0A8X6S7A7"/>
<feature type="region of interest" description="Disordered" evidence="1">
    <location>
        <begin position="103"/>
        <end position="128"/>
    </location>
</feature>